<sequence length="417" mass="48410">MGLIKGIICYIKDLTAKIARHLIEIFLIPFFLAISFIARLLKKPIDVGLGPEPLINNIYHKKALLKYGYSVETFVISVYFITSEFDYRGDYIVDRFSKFNRLLGYLGMDSLFLGSIHLFLRSLFKYKILYIYFNGGPLFPTIILRRYEHIFYKLANIKIVVFPYGGDVQDLSRCPNLLFKHAMGVNYPDYSKRMKRRVAEQIDRWTVHSNHIISGCDWVHYTYYWDTLMLGHFSIDIDRWRPVQRHKKNKSFKILHAPNHRAIKGTDFLIQAVNELKREGYDIDLVLIEKASNDVVKRAIEDADLVVDQLVIGWYAMFAIEAMALGKPVVCYLDSNLENLYINVGLISKDEIPIIKANPTNIKEVIKQNIKNKEKLKKIGENSRKFVLKHHSVEYIGSIFTSINNKLGIKPSLLKSF</sequence>
<dbReference type="Proteomes" id="UP000177050">
    <property type="component" value="Unassembled WGS sequence"/>
</dbReference>
<dbReference type="SUPFAM" id="SSF53756">
    <property type="entry name" value="UDP-Glycosyltransferase/glycogen phosphorylase"/>
    <property type="match status" value="1"/>
</dbReference>
<gene>
    <name evidence="2" type="ORF">A3K52_03020</name>
</gene>
<evidence type="ECO:0000313" key="3">
    <source>
        <dbReference type="Proteomes" id="UP000177050"/>
    </source>
</evidence>
<proteinExistence type="predicted"/>
<accession>A0A1F7L0T4</accession>
<evidence type="ECO:0000313" key="2">
    <source>
        <dbReference type="EMBL" id="OGK73732.1"/>
    </source>
</evidence>
<protein>
    <recommendedName>
        <fullName evidence="4">Glycosyl transferase family 1 domain-containing protein</fullName>
    </recommendedName>
</protein>
<comment type="caution">
    <text evidence="2">The sequence shown here is derived from an EMBL/GenBank/DDBJ whole genome shotgun (WGS) entry which is preliminary data.</text>
</comment>
<name>A0A1F7L0T4_9BACT</name>
<evidence type="ECO:0000256" key="1">
    <source>
        <dbReference type="SAM" id="Phobius"/>
    </source>
</evidence>
<organism evidence="2 3">
    <name type="scientific">Candidatus Roizmanbacteria bacterium RIFOXYD1_FULL_38_12</name>
    <dbReference type="NCBI Taxonomy" id="1802093"/>
    <lineage>
        <taxon>Bacteria</taxon>
        <taxon>Candidatus Roizmaniibacteriota</taxon>
    </lineage>
</organism>
<evidence type="ECO:0008006" key="4">
    <source>
        <dbReference type="Google" id="ProtNLM"/>
    </source>
</evidence>
<keyword evidence="1" id="KW-1133">Transmembrane helix</keyword>
<reference evidence="2 3" key="1">
    <citation type="journal article" date="2016" name="Nat. Commun.">
        <title>Thousands of microbial genomes shed light on interconnected biogeochemical processes in an aquifer system.</title>
        <authorList>
            <person name="Anantharaman K."/>
            <person name="Brown C.T."/>
            <person name="Hug L.A."/>
            <person name="Sharon I."/>
            <person name="Castelle C.J."/>
            <person name="Probst A.J."/>
            <person name="Thomas B.C."/>
            <person name="Singh A."/>
            <person name="Wilkins M.J."/>
            <person name="Karaoz U."/>
            <person name="Brodie E.L."/>
            <person name="Williams K.H."/>
            <person name="Hubbard S.S."/>
            <person name="Banfield J.F."/>
        </authorList>
    </citation>
    <scope>NUCLEOTIDE SEQUENCE [LARGE SCALE GENOMIC DNA]</scope>
</reference>
<dbReference type="EMBL" id="MGBR01000001">
    <property type="protein sequence ID" value="OGK73732.1"/>
    <property type="molecule type" value="Genomic_DNA"/>
</dbReference>
<dbReference type="Gene3D" id="3.40.50.2000">
    <property type="entry name" value="Glycogen Phosphorylase B"/>
    <property type="match status" value="1"/>
</dbReference>
<feature type="transmembrane region" description="Helical" evidence="1">
    <location>
        <begin position="63"/>
        <end position="82"/>
    </location>
</feature>
<keyword evidence="1" id="KW-0472">Membrane</keyword>
<dbReference type="AlphaFoldDB" id="A0A1F7L0T4"/>
<feature type="transmembrane region" description="Helical" evidence="1">
    <location>
        <begin position="102"/>
        <end position="120"/>
    </location>
</feature>
<keyword evidence="1" id="KW-0812">Transmembrane</keyword>
<feature type="transmembrane region" description="Helical" evidence="1">
    <location>
        <begin position="22"/>
        <end position="42"/>
    </location>
</feature>